<dbReference type="PANTHER" id="PTHR32009:SF39">
    <property type="entry name" value="TIR DOMAIN-CONTAINING PROTEIN"/>
    <property type="match status" value="1"/>
</dbReference>
<gene>
    <name evidence="6" type="ORF">FSB_LOCUS51600</name>
</gene>
<dbReference type="EC" id="3.2.2.6" evidence="1"/>
<dbReference type="EMBL" id="OIVN01005713">
    <property type="protein sequence ID" value="SPD23718.1"/>
    <property type="molecule type" value="Genomic_DNA"/>
</dbReference>
<dbReference type="InterPro" id="IPR035897">
    <property type="entry name" value="Toll_tir_struct_dom_sf"/>
</dbReference>
<feature type="domain" description="TIR" evidence="5">
    <location>
        <begin position="4"/>
        <end position="51"/>
    </location>
</feature>
<evidence type="ECO:0000256" key="2">
    <source>
        <dbReference type="ARBA" id="ARBA00022801"/>
    </source>
</evidence>
<comment type="catalytic activity">
    <reaction evidence="4">
        <text>NAD(+) + H2O = ADP-D-ribose + nicotinamide + H(+)</text>
        <dbReference type="Rhea" id="RHEA:16301"/>
        <dbReference type="ChEBI" id="CHEBI:15377"/>
        <dbReference type="ChEBI" id="CHEBI:15378"/>
        <dbReference type="ChEBI" id="CHEBI:17154"/>
        <dbReference type="ChEBI" id="CHEBI:57540"/>
        <dbReference type="ChEBI" id="CHEBI:57967"/>
        <dbReference type="EC" id="3.2.2.6"/>
    </reaction>
    <physiologicalReaction direction="left-to-right" evidence="4">
        <dbReference type="Rhea" id="RHEA:16302"/>
    </physiologicalReaction>
</comment>
<keyword evidence="3" id="KW-0520">NAD</keyword>
<organism evidence="6">
    <name type="scientific">Fagus sylvatica</name>
    <name type="common">Beechnut</name>
    <dbReference type="NCBI Taxonomy" id="28930"/>
    <lineage>
        <taxon>Eukaryota</taxon>
        <taxon>Viridiplantae</taxon>
        <taxon>Streptophyta</taxon>
        <taxon>Embryophyta</taxon>
        <taxon>Tracheophyta</taxon>
        <taxon>Spermatophyta</taxon>
        <taxon>Magnoliopsida</taxon>
        <taxon>eudicotyledons</taxon>
        <taxon>Gunneridae</taxon>
        <taxon>Pentapetalae</taxon>
        <taxon>rosids</taxon>
        <taxon>fabids</taxon>
        <taxon>Fagales</taxon>
        <taxon>Fagaceae</taxon>
        <taxon>Fagus</taxon>
    </lineage>
</organism>
<evidence type="ECO:0000256" key="3">
    <source>
        <dbReference type="ARBA" id="ARBA00023027"/>
    </source>
</evidence>
<name>A0A2N9IGX7_FAGSY</name>
<sequence>MAHYDVFVSFCGEDTHPSFIAHFFDALEREGIHPYRDDSDLERGRTIWPELCLNEVVKITVECSNQFTLLLPVFYHVPASEVRAATALPNGHGNELENNRWKGALTSAANVAGKVLERDRDGYVMEGKACMAAITIHADPRRCLNHSNRNRPRSD</sequence>
<evidence type="ECO:0000256" key="4">
    <source>
        <dbReference type="ARBA" id="ARBA00047304"/>
    </source>
</evidence>
<keyword evidence="2" id="KW-0378">Hydrolase</keyword>
<reference evidence="6" key="1">
    <citation type="submission" date="2018-02" db="EMBL/GenBank/DDBJ databases">
        <authorList>
            <person name="Cohen D.B."/>
            <person name="Kent A.D."/>
        </authorList>
    </citation>
    <scope>NUCLEOTIDE SEQUENCE</scope>
</reference>
<protein>
    <recommendedName>
        <fullName evidence="1">ADP-ribosyl cyclase/cyclic ADP-ribose hydrolase</fullName>
        <ecNumber evidence="1">3.2.2.6</ecNumber>
    </recommendedName>
</protein>
<dbReference type="AlphaFoldDB" id="A0A2N9IGX7"/>
<evidence type="ECO:0000313" key="6">
    <source>
        <dbReference type="EMBL" id="SPD23718.1"/>
    </source>
</evidence>
<dbReference type="GO" id="GO:0061809">
    <property type="term" value="F:NAD+ nucleosidase activity, cyclic ADP-ribose generating"/>
    <property type="evidence" value="ECO:0007669"/>
    <property type="project" value="UniProtKB-EC"/>
</dbReference>
<dbReference type="Pfam" id="PF01582">
    <property type="entry name" value="TIR"/>
    <property type="match status" value="1"/>
</dbReference>
<accession>A0A2N9IGX7</accession>
<dbReference type="Gene3D" id="3.40.50.10140">
    <property type="entry name" value="Toll/interleukin-1 receptor homology (TIR) domain"/>
    <property type="match status" value="2"/>
</dbReference>
<dbReference type="GO" id="GO:0007165">
    <property type="term" value="P:signal transduction"/>
    <property type="evidence" value="ECO:0007669"/>
    <property type="project" value="InterPro"/>
</dbReference>
<evidence type="ECO:0000259" key="5">
    <source>
        <dbReference type="Pfam" id="PF01582"/>
    </source>
</evidence>
<dbReference type="SUPFAM" id="SSF52200">
    <property type="entry name" value="Toll/Interleukin receptor TIR domain"/>
    <property type="match status" value="1"/>
</dbReference>
<dbReference type="InterPro" id="IPR000157">
    <property type="entry name" value="TIR_dom"/>
</dbReference>
<proteinExistence type="predicted"/>
<dbReference type="PANTHER" id="PTHR32009">
    <property type="entry name" value="TMV RESISTANCE PROTEIN N-LIKE"/>
    <property type="match status" value="1"/>
</dbReference>
<evidence type="ECO:0000256" key="1">
    <source>
        <dbReference type="ARBA" id="ARBA00011982"/>
    </source>
</evidence>